<evidence type="ECO:0000313" key="6">
    <source>
        <dbReference type="EMBL" id="KAH7018636.1"/>
    </source>
</evidence>
<keyword evidence="7" id="KW-1185">Reference proteome</keyword>
<feature type="transmembrane region" description="Helical" evidence="4">
    <location>
        <begin position="70"/>
        <end position="91"/>
    </location>
</feature>
<comment type="caution">
    <text evidence="6">The sequence shown here is derived from an EMBL/GenBank/DDBJ whole genome shotgun (WGS) entry which is preliminary data.</text>
</comment>
<reference evidence="6 7" key="1">
    <citation type="journal article" date="2021" name="Nat. Commun.">
        <title>Genetic determinants of endophytism in the Arabidopsis root mycobiome.</title>
        <authorList>
            <person name="Mesny F."/>
            <person name="Miyauchi S."/>
            <person name="Thiergart T."/>
            <person name="Pickel B."/>
            <person name="Atanasova L."/>
            <person name="Karlsson M."/>
            <person name="Huettel B."/>
            <person name="Barry K.W."/>
            <person name="Haridas S."/>
            <person name="Chen C."/>
            <person name="Bauer D."/>
            <person name="Andreopoulos W."/>
            <person name="Pangilinan J."/>
            <person name="LaButti K."/>
            <person name="Riley R."/>
            <person name="Lipzen A."/>
            <person name="Clum A."/>
            <person name="Drula E."/>
            <person name="Henrissat B."/>
            <person name="Kohler A."/>
            <person name="Grigoriev I.V."/>
            <person name="Martin F.M."/>
            <person name="Hacquard S."/>
        </authorList>
    </citation>
    <scope>NUCLEOTIDE SEQUENCE [LARGE SCALE GENOMIC DNA]</scope>
    <source>
        <strain evidence="6 7">MPI-SDFR-AT-0080</strain>
    </source>
</reference>
<feature type="transmembrane region" description="Helical" evidence="4">
    <location>
        <begin position="406"/>
        <end position="426"/>
    </location>
</feature>
<feature type="transmembrane region" description="Helical" evidence="4">
    <location>
        <begin position="103"/>
        <end position="124"/>
    </location>
</feature>
<feature type="region of interest" description="Disordered" evidence="3">
    <location>
        <begin position="1"/>
        <end position="34"/>
    </location>
</feature>
<protein>
    <submittedName>
        <fullName evidence="6">MFS monocarboxylate transporter</fullName>
    </submittedName>
</protein>
<feature type="transmembrane region" description="Helical" evidence="4">
    <location>
        <begin position="326"/>
        <end position="346"/>
    </location>
</feature>
<evidence type="ECO:0000259" key="5">
    <source>
        <dbReference type="PROSITE" id="PS50850"/>
    </source>
</evidence>
<feature type="transmembrane region" description="Helical" evidence="4">
    <location>
        <begin position="160"/>
        <end position="178"/>
    </location>
</feature>
<feature type="transmembrane region" description="Helical" evidence="4">
    <location>
        <begin position="264"/>
        <end position="292"/>
    </location>
</feature>
<comment type="subcellular location">
    <subcellularLocation>
        <location evidence="1">Membrane</location>
        <topology evidence="1">Multi-pass membrane protein</topology>
    </subcellularLocation>
</comment>
<dbReference type="PANTHER" id="PTHR11360:SF287">
    <property type="entry name" value="MFS MONOCARBOXYLATE TRANSPORTER"/>
    <property type="match status" value="1"/>
</dbReference>
<feature type="transmembrane region" description="Helical" evidence="4">
    <location>
        <begin position="190"/>
        <end position="209"/>
    </location>
</feature>
<sequence>MASDLDNELARLPSSCDQTGLSTQEEEAGDLPPSQDGKDAWLMLASAFLIEGFDFYSTHEPFQSDSSHSAVIGTVALGVMYLGSPIGLSLLQRWPAYRRPSSIAGLMISSGALALSSFATHVWQLILTQGVLWAIGASLLYHPILLFIDEWFVRRKGLAYGIMWAGTAISGATVPYVYTWLLSTYSYPTAMRVWSIAASIVPAILLLFAKPRLPVARSQHAPRRNPSFRFVLTRRFLFYQLGNTLQGLGYFIPSIYLPSYARSLGLNAAAATTPLALVNLGAFIGSIAAGALCDSFDVSFVVAGLSVGAAAASFLLWGLSGRVAVGLVYVFAVAYGLSAGSFASTWPGVIKDVAKGGEVVLETGPAFGLLGAGRGIGSIASGPLSEALLRVGSSNKNAAFGYGTEYGSLIIFTGVAMLLGGTSFGARRLGLM</sequence>
<organism evidence="6 7">
    <name type="scientific">Macrophomina phaseolina</name>
    <dbReference type="NCBI Taxonomy" id="35725"/>
    <lineage>
        <taxon>Eukaryota</taxon>
        <taxon>Fungi</taxon>
        <taxon>Dikarya</taxon>
        <taxon>Ascomycota</taxon>
        <taxon>Pezizomycotina</taxon>
        <taxon>Dothideomycetes</taxon>
        <taxon>Dothideomycetes incertae sedis</taxon>
        <taxon>Botryosphaeriales</taxon>
        <taxon>Botryosphaeriaceae</taxon>
        <taxon>Macrophomina</taxon>
    </lineage>
</organism>
<dbReference type="SUPFAM" id="SSF103473">
    <property type="entry name" value="MFS general substrate transporter"/>
    <property type="match status" value="1"/>
</dbReference>
<feature type="domain" description="Major facilitator superfamily (MFS) profile" evidence="5">
    <location>
        <begin position="235"/>
        <end position="432"/>
    </location>
</feature>
<feature type="transmembrane region" description="Helical" evidence="4">
    <location>
        <begin position="298"/>
        <end position="319"/>
    </location>
</feature>
<dbReference type="Gene3D" id="1.20.1250.20">
    <property type="entry name" value="MFS general substrate transporter like domains"/>
    <property type="match status" value="2"/>
</dbReference>
<dbReference type="PROSITE" id="PS50850">
    <property type="entry name" value="MFS"/>
    <property type="match status" value="1"/>
</dbReference>
<evidence type="ECO:0000256" key="1">
    <source>
        <dbReference type="ARBA" id="ARBA00004141"/>
    </source>
</evidence>
<keyword evidence="4" id="KW-1133">Transmembrane helix</keyword>
<dbReference type="InterPro" id="IPR011701">
    <property type="entry name" value="MFS"/>
</dbReference>
<dbReference type="Proteomes" id="UP000774617">
    <property type="component" value="Unassembled WGS sequence"/>
</dbReference>
<dbReference type="Pfam" id="PF07690">
    <property type="entry name" value="MFS_1"/>
    <property type="match status" value="1"/>
</dbReference>
<keyword evidence="4" id="KW-0812">Transmembrane</keyword>
<feature type="transmembrane region" description="Helical" evidence="4">
    <location>
        <begin position="130"/>
        <end position="148"/>
    </location>
</feature>
<dbReference type="InterPro" id="IPR050327">
    <property type="entry name" value="Proton-linked_MCT"/>
</dbReference>
<evidence type="ECO:0000256" key="4">
    <source>
        <dbReference type="SAM" id="Phobius"/>
    </source>
</evidence>
<evidence type="ECO:0000256" key="2">
    <source>
        <dbReference type="ARBA" id="ARBA00006727"/>
    </source>
</evidence>
<comment type="similarity">
    <text evidence="2">Belongs to the major facilitator superfamily. Monocarboxylate porter (TC 2.A.1.13) family.</text>
</comment>
<dbReference type="InterPro" id="IPR020846">
    <property type="entry name" value="MFS_dom"/>
</dbReference>
<dbReference type="EMBL" id="JAGTJR010000071">
    <property type="protein sequence ID" value="KAH7018636.1"/>
    <property type="molecule type" value="Genomic_DNA"/>
</dbReference>
<gene>
    <name evidence="6" type="ORF">B0J12DRAFT_775404</name>
</gene>
<evidence type="ECO:0000313" key="7">
    <source>
        <dbReference type="Proteomes" id="UP000774617"/>
    </source>
</evidence>
<proteinExistence type="inferred from homology"/>
<accession>A0ABQ8FRN7</accession>
<evidence type="ECO:0000256" key="3">
    <source>
        <dbReference type="SAM" id="MobiDB-lite"/>
    </source>
</evidence>
<name>A0ABQ8FRN7_9PEZI</name>
<dbReference type="InterPro" id="IPR036259">
    <property type="entry name" value="MFS_trans_sf"/>
</dbReference>
<keyword evidence="4" id="KW-0472">Membrane</keyword>
<dbReference type="PANTHER" id="PTHR11360">
    <property type="entry name" value="MONOCARBOXYLATE TRANSPORTER"/>
    <property type="match status" value="1"/>
</dbReference>